<dbReference type="Pfam" id="PF00459">
    <property type="entry name" value="Inositol_P"/>
    <property type="match status" value="1"/>
</dbReference>
<feature type="binding site" evidence="7">
    <location>
        <position position="219"/>
    </location>
    <ligand>
        <name>Mg(2+)</name>
        <dbReference type="ChEBI" id="CHEBI:18420"/>
        <label>1</label>
        <note>catalytic</note>
    </ligand>
</feature>
<keyword evidence="10" id="KW-1185">Reference proteome</keyword>
<comment type="cofactor">
    <cofactor evidence="1 7 8">
        <name>Mg(2+)</name>
        <dbReference type="ChEBI" id="CHEBI:18420"/>
    </cofactor>
</comment>
<dbReference type="InterPro" id="IPR020550">
    <property type="entry name" value="Inositol_monophosphatase_CS"/>
</dbReference>
<feature type="binding site" evidence="7">
    <location>
        <position position="93"/>
    </location>
    <ligand>
        <name>Mg(2+)</name>
        <dbReference type="ChEBI" id="CHEBI:18420"/>
        <label>2</label>
    </ligand>
</feature>
<proteinExistence type="inferred from homology"/>
<dbReference type="GO" id="GO:0007165">
    <property type="term" value="P:signal transduction"/>
    <property type="evidence" value="ECO:0007669"/>
    <property type="project" value="TreeGrafter"/>
</dbReference>
<dbReference type="GO" id="GO:0008934">
    <property type="term" value="F:inositol monophosphate 1-phosphatase activity"/>
    <property type="evidence" value="ECO:0007669"/>
    <property type="project" value="InterPro"/>
</dbReference>
<evidence type="ECO:0000313" key="10">
    <source>
        <dbReference type="Proteomes" id="UP000719412"/>
    </source>
</evidence>
<dbReference type="PRINTS" id="PR00378">
    <property type="entry name" value="LIIMPHPHTASE"/>
</dbReference>
<keyword evidence="6 7" id="KW-0460">Magnesium</keyword>
<sequence>MSGKEIQSYFEFVLPLVKTAGKVIVEAKDIEIEIKTEIYDLVTIYDRKVEDILIKTIKKQYPTHKFIGEEESSAKSQISELTDDPTWIIDPIDGTANFVRGFPVTCISIGLTINKEQVLGIVYNPYMDEMYTAIKGQGAYMNGKRIYTNKQSDIQKTVINYEVSLARAEKYRDLYLYRFSHLIGVVQGMRSMGSAALGLCYVANGSMDAYQCDGLYPWDAAAGVVIVREAGGAVADSTIGKEFDIMNPNFIAAASKPLLDQLLAVEKQGDDERLAALLVKKANIGCR</sequence>
<feature type="binding site" evidence="7">
    <location>
        <position position="69"/>
    </location>
    <ligand>
        <name>Mg(2+)</name>
        <dbReference type="ChEBI" id="CHEBI:18420"/>
        <label>1</label>
        <note>catalytic</note>
    </ligand>
</feature>
<dbReference type="PROSITE" id="PS00630">
    <property type="entry name" value="IMP_2"/>
    <property type="match status" value="1"/>
</dbReference>
<dbReference type="GO" id="GO:0046872">
    <property type="term" value="F:metal ion binding"/>
    <property type="evidence" value="ECO:0007669"/>
    <property type="project" value="UniProtKB-KW"/>
</dbReference>
<dbReference type="PANTHER" id="PTHR20854:SF25">
    <property type="entry name" value="INOSITOL-1-MONOPHOSPHATASE"/>
    <property type="match status" value="1"/>
</dbReference>
<evidence type="ECO:0000256" key="1">
    <source>
        <dbReference type="ARBA" id="ARBA00001946"/>
    </source>
</evidence>
<comment type="similarity">
    <text evidence="3 8">Belongs to the inositol monophosphatase superfamily.</text>
</comment>
<feature type="binding site" evidence="7">
    <location>
        <position position="90"/>
    </location>
    <ligand>
        <name>Mg(2+)</name>
        <dbReference type="ChEBI" id="CHEBI:18420"/>
        <label>2</label>
    </ligand>
</feature>
<evidence type="ECO:0000256" key="8">
    <source>
        <dbReference type="RuleBase" id="RU364068"/>
    </source>
</evidence>
<keyword evidence="5 8" id="KW-0378">Hydrolase</keyword>
<evidence type="ECO:0000256" key="4">
    <source>
        <dbReference type="ARBA" id="ARBA00022723"/>
    </source>
</evidence>
<name>A0A8J6HAM4_TENMO</name>
<dbReference type="InterPro" id="IPR000760">
    <property type="entry name" value="Inositol_monophosphatase-like"/>
</dbReference>
<dbReference type="UniPathway" id="UPA00823">
    <property type="reaction ID" value="UER00788"/>
</dbReference>
<dbReference type="Gene3D" id="3.30.540.10">
    <property type="entry name" value="Fructose-1,6-Bisphosphatase, subunit A, domain 1"/>
    <property type="match status" value="1"/>
</dbReference>
<dbReference type="FunFam" id="3.30.540.10:FF:000004">
    <property type="entry name" value="Inositol-1-monophosphatase"/>
    <property type="match status" value="1"/>
</dbReference>
<gene>
    <name evidence="9" type="ORF">GEV33_011633</name>
</gene>
<evidence type="ECO:0000256" key="3">
    <source>
        <dbReference type="ARBA" id="ARBA00009759"/>
    </source>
</evidence>
<dbReference type="InterPro" id="IPR020552">
    <property type="entry name" value="Inositol_monoPase_Li-sen"/>
</dbReference>
<comment type="caution">
    <text evidence="9">The sequence shown here is derived from an EMBL/GenBank/DDBJ whole genome shotgun (WGS) entry which is preliminary data.</text>
</comment>
<dbReference type="GO" id="GO:0006021">
    <property type="term" value="P:inositol biosynthetic process"/>
    <property type="evidence" value="ECO:0007669"/>
    <property type="project" value="UniProtKB-UniPathway"/>
</dbReference>
<dbReference type="SUPFAM" id="SSF56655">
    <property type="entry name" value="Carbohydrate phosphatase"/>
    <property type="match status" value="1"/>
</dbReference>
<dbReference type="AlphaFoldDB" id="A0A8J6HAM4"/>
<dbReference type="Gene3D" id="3.40.190.80">
    <property type="match status" value="1"/>
</dbReference>
<feature type="binding site" evidence="7">
    <location>
        <position position="92"/>
    </location>
    <ligand>
        <name>Mg(2+)</name>
        <dbReference type="ChEBI" id="CHEBI:18420"/>
        <label>1</label>
        <note>catalytic</note>
    </ligand>
</feature>
<evidence type="ECO:0000256" key="7">
    <source>
        <dbReference type="PIRSR" id="PIRSR600760-2"/>
    </source>
</evidence>
<dbReference type="EMBL" id="JABDTM020027001">
    <property type="protein sequence ID" value="KAH0811159.1"/>
    <property type="molecule type" value="Genomic_DNA"/>
</dbReference>
<reference evidence="9" key="1">
    <citation type="journal article" date="2020" name="J Insects Food Feed">
        <title>The yellow mealworm (Tenebrio molitor) genome: a resource for the emerging insects as food and feed industry.</title>
        <authorList>
            <person name="Eriksson T."/>
            <person name="Andere A."/>
            <person name="Kelstrup H."/>
            <person name="Emery V."/>
            <person name="Picard C."/>
        </authorList>
    </citation>
    <scope>NUCLEOTIDE SEQUENCE</scope>
    <source>
        <strain evidence="9">Stoneville</strain>
        <tissue evidence="9">Whole head</tissue>
    </source>
</reference>
<protein>
    <recommendedName>
        <fullName evidence="8">Inositol-1-monophosphatase</fullName>
        <ecNumber evidence="8">3.1.3.25</ecNumber>
    </recommendedName>
</protein>
<dbReference type="PROSITE" id="PS00629">
    <property type="entry name" value="IMP_1"/>
    <property type="match status" value="1"/>
</dbReference>
<accession>A0A8J6HAM4</accession>
<dbReference type="PANTHER" id="PTHR20854">
    <property type="entry name" value="INOSITOL MONOPHOSPHATASE"/>
    <property type="match status" value="1"/>
</dbReference>
<reference evidence="9" key="2">
    <citation type="submission" date="2021-08" db="EMBL/GenBank/DDBJ databases">
        <authorList>
            <person name="Eriksson T."/>
        </authorList>
    </citation>
    <scope>NUCLEOTIDE SEQUENCE</scope>
    <source>
        <strain evidence="9">Stoneville</strain>
        <tissue evidence="9">Whole head</tissue>
    </source>
</reference>
<organism evidence="9 10">
    <name type="scientific">Tenebrio molitor</name>
    <name type="common">Yellow mealworm beetle</name>
    <dbReference type="NCBI Taxonomy" id="7067"/>
    <lineage>
        <taxon>Eukaryota</taxon>
        <taxon>Metazoa</taxon>
        <taxon>Ecdysozoa</taxon>
        <taxon>Arthropoda</taxon>
        <taxon>Hexapoda</taxon>
        <taxon>Insecta</taxon>
        <taxon>Pterygota</taxon>
        <taxon>Neoptera</taxon>
        <taxon>Endopterygota</taxon>
        <taxon>Coleoptera</taxon>
        <taxon>Polyphaga</taxon>
        <taxon>Cucujiformia</taxon>
        <taxon>Tenebrionidae</taxon>
        <taxon>Tenebrio</taxon>
    </lineage>
</organism>
<evidence type="ECO:0000256" key="6">
    <source>
        <dbReference type="ARBA" id="ARBA00022842"/>
    </source>
</evidence>
<dbReference type="GO" id="GO:0046854">
    <property type="term" value="P:phosphatidylinositol phosphate biosynthetic process"/>
    <property type="evidence" value="ECO:0007669"/>
    <property type="project" value="InterPro"/>
</dbReference>
<comment type="catalytic activity">
    <reaction evidence="8">
        <text>a myo-inositol phosphate + H2O = myo-inositol + phosphate</text>
        <dbReference type="Rhea" id="RHEA:24056"/>
        <dbReference type="ChEBI" id="CHEBI:15377"/>
        <dbReference type="ChEBI" id="CHEBI:17268"/>
        <dbReference type="ChEBI" id="CHEBI:43474"/>
        <dbReference type="ChEBI" id="CHEBI:84139"/>
        <dbReference type="EC" id="3.1.3.25"/>
    </reaction>
</comment>
<evidence type="ECO:0000256" key="2">
    <source>
        <dbReference type="ARBA" id="ARBA00005152"/>
    </source>
</evidence>
<dbReference type="InterPro" id="IPR020583">
    <property type="entry name" value="Inositol_monoP_metal-BS"/>
</dbReference>
<evidence type="ECO:0000256" key="5">
    <source>
        <dbReference type="ARBA" id="ARBA00022801"/>
    </source>
</evidence>
<dbReference type="Proteomes" id="UP000719412">
    <property type="component" value="Unassembled WGS sequence"/>
</dbReference>
<comment type="pathway">
    <text evidence="2 8">Polyol metabolism; myo-inositol biosynthesis; myo-inositol from D-glucose 6-phosphate: step 2/2.</text>
</comment>
<dbReference type="PRINTS" id="PR00377">
    <property type="entry name" value="IMPHPHTASES"/>
</dbReference>
<evidence type="ECO:0000313" key="9">
    <source>
        <dbReference type="EMBL" id="KAH0811159.1"/>
    </source>
</evidence>
<dbReference type="CDD" id="cd01639">
    <property type="entry name" value="IMPase"/>
    <property type="match status" value="1"/>
</dbReference>
<dbReference type="InterPro" id="IPR033942">
    <property type="entry name" value="IMPase"/>
</dbReference>
<dbReference type="EC" id="3.1.3.25" evidence="8"/>
<keyword evidence="4 7" id="KW-0479">Metal-binding</keyword>